<reference evidence="1 2" key="1">
    <citation type="journal article" date="2019" name="Genome Biol. Evol.">
        <title>Insights into the evolution of the New World diploid cottons (Gossypium, subgenus Houzingenia) based on genome sequencing.</title>
        <authorList>
            <person name="Grover C.E."/>
            <person name="Arick M.A. 2nd"/>
            <person name="Thrash A."/>
            <person name="Conover J.L."/>
            <person name="Sanders W.S."/>
            <person name="Peterson D.G."/>
            <person name="Frelichowski J.E."/>
            <person name="Scheffler J.A."/>
            <person name="Scheffler B.E."/>
            <person name="Wendel J.F."/>
        </authorList>
    </citation>
    <scope>NUCLEOTIDE SEQUENCE [LARGE SCALE GENOMIC DNA]</scope>
    <source>
        <strain evidence="1">1</strain>
        <tissue evidence="1">Leaf</tissue>
    </source>
</reference>
<name>A0A7J9KRF9_GOSSC</name>
<comment type="caution">
    <text evidence="1">The sequence shown here is derived from an EMBL/GenBank/DDBJ whole genome shotgun (WGS) entry which is preliminary data.</text>
</comment>
<gene>
    <name evidence="1" type="ORF">Goshw_010478</name>
</gene>
<evidence type="ECO:0008006" key="3">
    <source>
        <dbReference type="Google" id="ProtNLM"/>
    </source>
</evidence>
<protein>
    <recommendedName>
        <fullName evidence="3">RNase H type-1 domain-containing protein</fullName>
    </recommendedName>
</protein>
<dbReference type="AlphaFoldDB" id="A0A7J9KRF9"/>
<dbReference type="Proteomes" id="UP000593576">
    <property type="component" value="Unassembled WGS sequence"/>
</dbReference>
<accession>A0A7J9KRF9</accession>
<sequence>YKRVVVNVSCPQCRSSEEDSNHIFRLFPTTIEVWQNLNLSWIFNNTIQSIWEWLTWEFSMGRDISKRLQSYMAELDGLEERPLTLSVDRGQIQPERNKRGTIYFDASFDRRLSRSASALVVRVLMGEILASKAVMHSAISSPFVVEAHVDPDKSVIVALIRDLQSKNVHFQEIDFHFVHRSKNECAHILAHEALKRGQGKYFMGAVPDYVSRELEKRWTRHPG</sequence>
<dbReference type="EMBL" id="JABFAF010000002">
    <property type="protein sequence ID" value="MBA0849047.1"/>
    <property type="molecule type" value="Genomic_DNA"/>
</dbReference>
<keyword evidence="2" id="KW-1185">Reference proteome</keyword>
<feature type="non-terminal residue" evidence="1">
    <location>
        <position position="1"/>
    </location>
</feature>
<evidence type="ECO:0000313" key="1">
    <source>
        <dbReference type="EMBL" id="MBA0849047.1"/>
    </source>
</evidence>
<proteinExistence type="predicted"/>
<organism evidence="1 2">
    <name type="scientific">Gossypium schwendimanii</name>
    <name type="common">Cotton</name>
    <dbReference type="NCBI Taxonomy" id="34291"/>
    <lineage>
        <taxon>Eukaryota</taxon>
        <taxon>Viridiplantae</taxon>
        <taxon>Streptophyta</taxon>
        <taxon>Embryophyta</taxon>
        <taxon>Tracheophyta</taxon>
        <taxon>Spermatophyta</taxon>
        <taxon>Magnoliopsida</taxon>
        <taxon>eudicotyledons</taxon>
        <taxon>Gunneridae</taxon>
        <taxon>Pentapetalae</taxon>
        <taxon>rosids</taxon>
        <taxon>malvids</taxon>
        <taxon>Malvales</taxon>
        <taxon>Malvaceae</taxon>
        <taxon>Malvoideae</taxon>
        <taxon>Gossypium</taxon>
    </lineage>
</organism>
<evidence type="ECO:0000313" key="2">
    <source>
        <dbReference type="Proteomes" id="UP000593576"/>
    </source>
</evidence>